<dbReference type="InterPro" id="IPR010998">
    <property type="entry name" value="Integrase_recombinase_N"/>
</dbReference>
<dbReference type="InterPro" id="IPR004107">
    <property type="entry name" value="Integrase_SAM-like_N"/>
</dbReference>
<feature type="domain" description="Core-binding (CB)" evidence="7">
    <location>
        <begin position="153"/>
        <end position="236"/>
    </location>
</feature>
<dbReference type="InterPro" id="IPR002104">
    <property type="entry name" value="Integrase_catalytic"/>
</dbReference>
<gene>
    <name evidence="8" type="ORF">GCM10011516_27570</name>
</gene>
<keyword evidence="9" id="KW-1185">Reference proteome</keyword>
<evidence type="ECO:0000313" key="9">
    <source>
        <dbReference type="Proteomes" id="UP000614460"/>
    </source>
</evidence>
<dbReference type="CDD" id="cd00397">
    <property type="entry name" value="DNA_BRE_C"/>
    <property type="match status" value="1"/>
</dbReference>
<evidence type="ECO:0000256" key="3">
    <source>
        <dbReference type="ARBA" id="ARBA00023125"/>
    </source>
</evidence>
<dbReference type="Proteomes" id="UP000614460">
    <property type="component" value="Unassembled WGS sequence"/>
</dbReference>
<protein>
    <recommendedName>
        <fullName evidence="10">Site-specific recombinase XerD</fullName>
    </recommendedName>
</protein>
<comment type="caution">
    <text evidence="8">The sequence shown here is derived from an EMBL/GenBank/DDBJ whole genome shotgun (WGS) entry which is preliminary data.</text>
</comment>
<dbReference type="SUPFAM" id="SSF56349">
    <property type="entry name" value="DNA breaking-rejoining enzymes"/>
    <property type="match status" value="1"/>
</dbReference>
<keyword evidence="1" id="KW-0159">Chromosome partition</keyword>
<dbReference type="PANTHER" id="PTHR30349">
    <property type="entry name" value="PHAGE INTEGRASE-RELATED"/>
    <property type="match status" value="1"/>
</dbReference>
<dbReference type="InterPro" id="IPR011010">
    <property type="entry name" value="DNA_brk_join_enz"/>
</dbReference>
<dbReference type="PROSITE" id="PS51898">
    <property type="entry name" value="TYR_RECOMBINASE"/>
    <property type="match status" value="1"/>
</dbReference>
<name>A0A8H9G1R7_9SPHI</name>
<dbReference type="GO" id="GO:0003677">
    <property type="term" value="F:DNA binding"/>
    <property type="evidence" value="ECO:0007669"/>
    <property type="project" value="UniProtKB-UniRule"/>
</dbReference>
<feature type="domain" description="Tyr recombinase" evidence="6">
    <location>
        <begin position="258"/>
        <end position="439"/>
    </location>
</feature>
<evidence type="ECO:0000256" key="4">
    <source>
        <dbReference type="ARBA" id="ARBA00023172"/>
    </source>
</evidence>
<evidence type="ECO:0000256" key="5">
    <source>
        <dbReference type="PROSITE-ProRule" id="PRU01248"/>
    </source>
</evidence>
<evidence type="ECO:0000256" key="1">
    <source>
        <dbReference type="ARBA" id="ARBA00022829"/>
    </source>
</evidence>
<dbReference type="AlphaFoldDB" id="A0A8H9G1R7"/>
<keyword evidence="3 5" id="KW-0238">DNA-binding</keyword>
<dbReference type="EMBL" id="BMKM01000008">
    <property type="protein sequence ID" value="GGE28375.1"/>
    <property type="molecule type" value="Genomic_DNA"/>
</dbReference>
<evidence type="ECO:0000256" key="2">
    <source>
        <dbReference type="ARBA" id="ARBA00022908"/>
    </source>
</evidence>
<organism evidence="8 9">
    <name type="scientific">Sphingobacterium cellulitidis</name>
    <dbReference type="NCBI Taxonomy" id="1768011"/>
    <lineage>
        <taxon>Bacteria</taxon>
        <taxon>Pseudomonadati</taxon>
        <taxon>Bacteroidota</taxon>
        <taxon>Sphingobacteriia</taxon>
        <taxon>Sphingobacteriales</taxon>
        <taxon>Sphingobacteriaceae</taxon>
        <taxon>Sphingobacterium</taxon>
    </lineage>
</organism>
<dbReference type="Gene3D" id="1.10.443.10">
    <property type="entry name" value="Intergrase catalytic core"/>
    <property type="match status" value="1"/>
</dbReference>
<proteinExistence type="predicted"/>
<evidence type="ECO:0000313" key="8">
    <source>
        <dbReference type="EMBL" id="GGE28375.1"/>
    </source>
</evidence>
<dbReference type="Gene3D" id="1.10.150.130">
    <property type="match status" value="1"/>
</dbReference>
<dbReference type="Pfam" id="PF13495">
    <property type="entry name" value="Phage_int_SAM_4"/>
    <property type="match status" value="1"/>
</dbReference>
<dbReference type="GO" id="GO:0015074">
    <property type="term" value="P:DNA integration"/>
    <property type="evidence" value="ECO:0007669"/>
    <property type="project" value="UniProtKB-KW"/>
</dbReference>
<dbReference type="InterPro" id="IPR050090">
    <property type="entry name" value="Tyrosine_recombinase_XerCD"/>
</dbReference>
<reference evidence="8" key="1">
    <citation type="journal article" date="2014" name="Int. J. Syst. Evol. Microbiol.">
        <title>Complete genome sequence of Corynebacterium casei LMG S-19264T (=DSM 44701T), isolated from a smear-ripened cheese.</title>
        <authorList>
            <consortium name="US DOE Joint Genome Institute (JGI-PGF)"/>
            <person name="Walter F."/>
            <person name="Albersmeier A."/>
            <person name="Kalinowski J."/>
            <person name="Ruckert C."/>
        </authorList>
    </citation>
    <scope>NUCLEOTIDE SEQUENCE</scope>
    <source>
        <strain evidence="8">CGMCC 1.15966</strain>
    </source>
</reference>
<dbReference type="GO" id="GO:0006310">
    <property type="term" value="P:DNA recombination"/>
    <property type="evidence" value="ECO:0007669"/>
    <property type="project" value="UniProtKB-KW"/>
</dbReference>
<sequence>MIYTKCDIKILKTMTKVKSVTITQGKGNSKKELLKNLWYVEYWDNNKRIRISQGLNRIKDYDSRLKGFLELKEFVINQIALDGVESVKRSLENLKLSKAELPQKSVTKDNNSSIRLTFDTNADGTLSTNINKVEVPVMTVKMDFNKHPKLKDNTINKVAYDFIEYHINKGSRKKTIQSYTSKLDNLRKQFNNKLLSDVTPIEIENYLNKEFNDNKWSNKTFNNARLIIYGLFEFAYKKRIIKENIVKFVSTKSVGKSTRNKVFTQEEFSLIFKEVDKQPMLSMHVQMLFYTCIRPIEMMRLKVKDINWNKREIYVSGSISKNKKDGVVSIANDGFYNLLKEYYYNAPAEAYLFCNDTVLWGFQSYSTNVAYKRFIKILEGLGMDNKGFTLYSVKHYSNVIKFKSGWSLGEIMKMNRHSSIEQTEIYLRDLTDHIEIGQNSIPSII</sequence>
<evidence type="ECO:0000259" key="7">
    <source>
        <dbReference type="PROSITE" id="PS51900"/>
    </source>
</evidence>
<dbReference type="Pfam" id="PF00589">
    <property type="entry name" value="Phage_integrase"/>
    <property type="match status" value="1"/>
</dbReference>
<keyword evidence="4" id="KW-0233">DNA recombination</keyword>
<reference evidence="8" key="2">
    <citation type="submission" date="2020-09" db="EMBL/GenBank/DDBJ databases">
        <authorList>
            <person name="Sun Q."/>
            <person name="Zhou Y."/>
        </authorList>
    </citation>
    <scope>NUCLEOTIDE SEQUENCE</scope>
    <source>
        <strain evidence="8">CGMCC 1.15966</strain>
    </source>
</reference>
<dbReference type="PANTHER" id="PTHR30349:SF81">
    <property type="entry name" value="TYROSINE RECOMBINASE XERC"/>
    <property type="match status" value="1"/>
</dbReference>
<accession>A0A8H9G1R7</accession>
<evidence type="ECO:0000259" key="6">
    <source>
        <dbReference type="PROSITE" id="PS51898"/>
    </source>
</evidence>
<dbReference type="PROSITE" id="PS51900">
    <property type="entry name" value="CB"/>
    <property type="match status" value="1"/>
</dbReference>
<evidence type="ECO:0008006" key="10">
    <source>
        <dbReference type="Google" id="ProtNLM"/>
    </source>
</evidence>
<dbReference type="InterPro" id="IPR013762">
    <property type="entry name" value="Integrase-like_cat_sf"/>
</dbReference>
<dbReference type="GO" id="GO:0007059">
    <property type="term" value="P:chromosome segregation"/>
    <property type="evidence" value="ECO:0007669"/>
    <property type="project" value="UniProtKB-KW"/>
</dbReference>
<keyword evidence="2" id="KW-0229">DNA integration</keyword>
<dbReference type="InterPro" id="IPR044068">
    <property type="entry name" value="CB"/>
</dbReference>